<evidence type="ECO:0000256" key="1">
    <source>
        <dbReference type="SAM" id="MobiDB-lite"/>
    </source>
</evidence>
<accession>A0A9Q1FFZ0</accession>
<gene>
    <name evidence="2" type="ORF">SKAU_G00203530</name>
</gene>
<feature type="region of interest" description="Disordered" evidence="1">
    <location>
        <begin position="31"/>
        <end position="62"/>
    </location>
</feature>
<proteinExistence type="predicted"/>
<reference evidence="2" key="1">
    <citation type="journal article" date="2023" name="Science">
        <title>Genome structures resolve the early diversification of teleost fishes.</title>
        <authorList>
            <person name="Parey E."/>
            <person name="Louis A."/>
            <person name="Montfort J."/>
            <person name="Bouchez O."/>
            <person name="Roques C."/>
            <person name="Iampietro C."/>
            <person name="Lluch J."/>
            <person name="Castinel A."/>
            <person name="Donnadieu C."/>
            <person name="Desvignes T."/>
            <person name="Floi Bucao C."/>
            <person name="Jouanno E."/>
            <person name="Wen M."/>
            <person name="Mejri S."/>
            <person name="Dirks R."/>
            <person name="Jansen H."/>
            <person name="Henkel C."/>
            <person name="Chen W.J."/>
            <person name="Zahm M."/>
            <person name="Cabau C."/>
            <person name="Klopp C."/>
            <person name="Thompson A.W."/>
            <person name="Robinson-Rechavi M."/>
            <person name="Braasch I."/>
            <person name="Lecointre G."/>
            <person name="Bobe J."/>
            <person name="Postlethwait J.H."/>
            <person name="Berthelot C."/>
            <person name="Roest Crollius H."/>
            <person name="Guiguen Y."/>
        </authorList>
    </citation>
    <scope>NUCLEOTIDE SEQUENCE</scope>
    <source>
        <strain evidence="2">WJC10195</strain>
    </source>
</reference>
<sequence>MILEQRNPQNTESLQAHYINFHSLPVVGSQPLSVPGRHGNPGDFIDTERRAGQEPGRLPPPRFARFSWLNTPDTEFPSDTSPAVITQRVRNSPSDSLWAKLNTLMTGHGWDLGHSTGKSRKTEDLLHSPKTQPLPQ</sequence>
<evidence type="ECO:0000313" key="3">
    <source>
        <dbReference type="Proteomes" id="UP001152622"/>
    </source>
</evidence>
<evidence type="ECO:0000313" key="2">
    <source>
        <dbReference type="EMBL" id="KAJ8357559.1"/>
    </source>
</evidence>
<dbReference type="Proteomes" id="UP001152622">
    <property type="component" value="Chromosome 6"/>
</dbReference>
<dbReference type="EMBL" id="JAINUF010000006">
    <property type="protein sequence ID" value="KAJ8357559.1"/>
    <property type="molecule type" value="Genomic_DNA"/>
</dbReference>
<name>A0A9Q1FFZ0_SYNKA</name>
<dbReference type="AlphaFoldDB" id="A0A9Q1FFZ0"/>
<protein>
    <submittedName>
        <fullName evidence="2">Uncharacterized protein</fullName>
    </submittedName>
</protein>
<organism evidence="2 3">
    <name type="scientific">Synaphobranchus kaupii</name>
    <name type="common">Kaup's arrowtooth eel</name>
    <dbReference type="NCBI Taxonomy" id="118154"/>
    <lineage>
        <taxon>Eukaryota</taxon>
        <taxon>Metazoa</taxon>
        <taxon>Chordata</taxon>
        <taxon>Craniata</taxon>
        <taxon>Vertebrata</taxon>
        <taxon>Euteleostomi</taxon>
        <taxon>Actinopterygii</taxon>
        <taxon>Neopterygii</taxon>
        <taxon>Teleostei</taxon>
        <taxon>Anguilliformes</taxon>
        <taxon>Synaphobranchidae</taxon>
        <taxon>Synaphobranchus</taxon>
    </lineage>
</organism>
<feature type="region of interest" description="Disordered" evidence="1">
    <location>
        <begin position="109"/>
        <end position="136"/>
    </location>
</feature>
<comment type="caution">
    <text evidence="2">The sequence shown here is derived from an EMBL/GenBank/DDBJ whole genome shotgun (WGS) entry which is preliminary data.</text>
</comment>
<keyword evidence="3" id="KW-1185">Reference proteome</keyword>